<organism evidence="1">
    <name type="scientific">marine sediment metagenome</name>
    <dbReference type="NCBI Taxonomy" id="412755"/>
    <lineage>
        <taxon>unclassified sequences</taxon>
        <taxon>metagenomes</taxon>
        <taxon>ecological metagenomes</taxon>
    </lineage>
</organism>
<protein>
    <submittedName>
        <fullName evidence="1">Uncharacterized protein</fullName>
    </submittedName>
</protein>
<gene>
    <name evidence="1" type="ORF">LCGC14_2499230</name>
</gene>
<sequence length="84" mass="9821">MELGKDSVFLTENLFSFTLYNNKKLFTYLVSIMKTINVTFTDKEIEQLTKKKGVLSWHDFIIELAEKTEGFIRKVEEKPKGAKK</sequence>
<evidence type="ECO:0000313" key="1">
    <source>
        <dbReference type="EMBL" id="KKL16075.1"/>
    </source>
</evidence>
<dbReference type="EMBL" id="LAZR01039808">
    <property type="protein sequence ID" value="KKL16075.1"/>
    <property type="molecule type" value="Genomic_DNA"/>
</dbReference>
<reference evidence="1" key="1">
    <citation type="journal article" date="2015" name="Nature">
        <title>Complex archaea that bridge the gap between prokaryotes and eukaryotes.</title>
        <authorList>
            <person name="Spang A."/>
            <person name="Saw J.H."/>
            <person name="Jorgensen S.L."/>
            <person name="Zaremba-Niedzwiedzka K."/>
            <person name="Martijn J."/>
            <person name="Lind A.E."/>
            <person name="van Eijk R."/>
            <person name="Schleper C."/>
            <person name="Guy L."/>
            <person name="Ettema T.J."/>
        </authorList>
    </citation>
    <scope>NUCLEOTIDE SEQUENCE</scope>
</reference>
<dbReference type="AlphaFoldDB" id="A0A0F9B332"/>
<name>A0A0F9B332_9ZZZZ</name>
<comment type="caution">
    <text evidence="1">The sequence shown here is derived from an EMBL/GenBank/DDBJ whole genome shotgun (WGS) entry which is preliminary data.</text>
</comment>
<proteinExistence type="predicted"/>
<accession>A0A0F9B332</accession>